<evidence type="ECO:0000313" key="2">
    <source>
        <dbReference type="EMBL" id="XDQ07830.1"/>
    </source>
</evidence>
<dbReference type="InterPro" id="IPR037883">
    <property type="entry name" value="Knr4/Smi1-like_sf"/>
</dbReference>
<protein>
    <submittedName>
        <fullName evidence="2">SMI1/KNR4 family protein</fullName>
    </submittedName>
</protein>
<dbReference type="EMBL" id="CP163431">
    <property type="protein sequence ID" value="XDQ07830.1"/>
    <property type="molecule type" value="Genomic_DNA"/>
</dbReference>
<dbReference type="Gene3D" id="3.40.1580.10">
    <property type="entry name" value="SMI1/KNR4-like"/>
    <property type="match status" value="1"/>
</dbReference>
<dbReference type="AlphaFoldDB" id="A0AB39MMZ2"/>
<sequence>MKPRPISESWQRVERWLHDQERIRELAPPATSQDLARVVKRLGVHPHPDHVQLLLGHNGGGGFTLPPYYEVLSTTEVVDAWRIKTEVWADHPYSPYRPHWIPFASDRAGGVLYLDAFQPGEHIGAHDREGTSLLSAHPMWASLPSLMHHTADALESGYTLDRYRRPSDEDDSLLWEVLPGAADS</sequence>
<dbReference type="RefSeq" id="WP_369192542.1">
    <property type="nucleotide sequence ID" value="NZ_CP163431.1"/>
</dbReference>
<dbReference type="Pfam" id="PF09346">
    <property type="entry name" value="SMI1_KNR4"/>
    <property type="match status" value="1"/>
</dbReference>
<proteinExistence type="predicted"/>
<name>A0AB39MMZ2_9ACTN</name>
<feature type="domain" description="Knr4/Smi1-like" evidence="1">
    <location>
        <begin position="29"/>
        <end position="115"/>
    </location>
</feature>
<reference evidence="2" key="1">
    <citation type="submission" date="2024-07" db="EMBL/GenBank/DDBJ databases">
        <authorList>
            <person name="Yu S.T."/>
        </authorList>
    </citation>
    <scope>NUCLEOTIDE SEQUENCE</scope>
    <source>
        <strain evidence="2">R08</strain>
    </source>
</reference>
<dbReference type="SUPFAM" id="SSF160631">
    <property type="entry name" value="SMI1/KNR4-like"/>
    <property type="match status" value="1"/>
</dbReference>
<accession>A0AB39MMZ2</accession>
<gene>
    <name evidence="2" type="ORF">AB5J58_15155</name>
</gene>
<evidence type="ECO:0000259" key="1">
    <source>
        <dbReference type="Pfam" id="PF09346"/>
    </source>
</evidence>
<dbReference type="InterPro" id="IPR018958">
    <property type="entry name" value="Knr4/Smi1-like_dom"/>
</dbReference>
<organism evidence="2">
    <name type="scientific">Streptomyces sp. R08</name>
    <dbReference type="NCBI Taxonomy" id="3238624"/>
    <lineage>
        <taxon>Bacteria</taxon>
        <taxon>Bacillati</taxon>
        <taxon>Actinomycetota</taxon>
        <taxon>Actinomycetes</taxon>
        <taxon>Kitasatosporales</taxon>
        <taxon>Streptomycetaceae</taxon>
        <taxon>Streptomyces</taxon>
    </lineage>
</organism>